<dbReference type="OrthoDB" id="1354489at2"/>
<comment type="caution">
    <text evidence="1">The sequence shown here is derived from an EMBL/GenBank/DDBJ whole genome shotgun (WGS) entry which is preliminary data.</text>
</comment>
<evidence type="ECO:0000313" key="1">
    <source>
        <dbReference type="EMBL" id="TDG02310.1"/>
    </source>
</evidence>
<name>A0A4R5L1E2_9BURK</name>
<dbReference type="RefSeq" id="WP_133190433.1">
    <property type="nucleotide sequence ID" value="NZ_SMOD01000067.1"/>
</dbReference>
<dbReference type="Proteomes" id="UP000295606">
    <property type="component" value="Unassembled WGS sequence"/>
</dbReference>
<accession>A0A4R5L1E2</accession>
<dbReference type="AlphaFoldDB" id="A0A4R5L1E2"/>
<reference evidence="1 2" key="1">
    <citation type="submission" date="2019-03" db="EMBL/GenBank/DDBJ databases">
        <title>Paraburkholderia sp. isolated from native Mimosa gymnas in Guartela State Park, Brazil.</title>
        <authorList>
            <person name="Paulitsch F."/>
            <person name="Hungria M."/>
            <person name="Delamuta J.R.M."/>
            <person name="Ribeiro R.A."/>
            <person name="Dall'Agnol R."/>
            <person name="Silva J.S.B."/>
        </authorList>
    </citation>
    <scope>NUCLEOTIDE SEQUENCE [LARGE SCALE GENOMIC DNA]</scope>
    <source>
        <strain evidence="1 2">CNPSo 3008</strain>
    </source>
</reference>
<evidence type="ECO:0000313" key="2">
    <source>
        <dbReference type="Proteomes" id="UP000295606"/>
    </source>
</evidence>
<sequence>MLSIDDHRWINCLSDVHSSGNGLRVRAFLRDVVGPAFRSLDADVEKWANADDGGAEFAHADSQDLVRATTEAFCLSMHSLFERQLRRWLSGCVGSLGFTQERLNTARKGNLGRLDRLLHEVRGVPLSAFYSFT</sequence>
<proteinExistence type="predicted"/>
<protein>
    <submittedName>
        <fullName evidence="1">Uncharacterized protein</fullName>
    </submittedName>
</protein>
<gene>
    <name evidence="1" type="ORF">E1N52_40390</name>
</gene>
<organism evidence="1 2">
    <name type="scientific">Paraburkholderia guartelaensis</name>
    <dbReference type="NCBI Taxonomy" id="2546446"/>
    <lineage>
        <taxon>Bacteria</taxon>
        <taxon>Pseudomonadati</taxon>
        <taxon>Pseudomonadota</taxon>
        <taxon>Betaproteobacteria</taxon>
        <taxon>Burkholderiales</taxon>
        <taxon>Burkholderiaceae</taxon>
        <taxon>Paraburkholderia</taxon>
    </lineage>
</organism>
<dbReference type="EMBL" id="SMOD01000067">
    <property type="protein sequence ID" value="TDG02310.1"/>
    <property type="molecule type" value="Genomic_DNA"/>
</dbReference>